<sequence length="83" mass="9311">MRDPVSGLKPKLAHPFAYLPFGAGPHNCIGQNFAILEAEIMLAMFVQRCDLKLLPNQQITPEMKGVTIKAKYGMFAHIKQRND</sequence>
<dbReference type="InterPro" id="IPR002403">
    <property type="entry name" value="Cyt_P450_E_grp-IV"/>
</dbReference>
<dbReference type="Proteomes" id="UP000663823">
    <property type="component" value="Unassembled WGS sequence"/>
</dbReference>
<feature type="binding site" description="axial binding residue" evidence="7">
    <location>
        <position position="28"/>
    </location>
    <ligand>
        <name>heme</name>
        <dbReference type="ChEBI" id="CHEBI:30413"/>
    </ligand>
    <ligandPart>
        <name>Fe</name>
        <dbReference type="ChEBI" id="CHEBI:18248"/>
    </ligandPart>
</feature>
<protein>
    <recommendedName>
        <fullName evidence="14">Cytochrome P450</fullName>
    </recommendedName>
</protein>
<dbReference type="PANTHER" id="PTHR24291">
    <property type="entry name" value="CYTOCHROME P450 FAMILY 4"/>
    <property type="match status" value="1"/>
</dbReference>
<keyword evidence="3 7" id="KW-0479">Metal-binding</keyword>
<evidence type="ECO:0000313" key="12">
    <source>
        <dbReference type="EMBL" id="CAF4201066.1"/>
    </source>
</evidence>
<dbReference type="Proteomes" id="UP000663836">
    <property type="component" value="Unassembled WGS sequence"/>
</dbReference>
<comment type="caution">
    <text evidence="9">The sequence shown here is derived from an EMBL/GenBank/DDBJ whole genome shotgun (WGS) entry which is preliminary data.</text>
</comment>
<dbReference type="InterPro" id="IPR017972">
    <property type="entry name" value="Cyt_P450_CS"/>
</dbReference>
<evidence type="ECO:0000256" key="4">
    <source>
        <dbReference type="ARBA" id="ARBA00023002"/>
    </source>
</evidence>
<evidence type="ECO:0000313" key="11">
    <source>
        <dbReference type="EMBL" id="CAF4026699.1"/>
    </source>
</evidence>
<dbReference type="GO" id="GO:0016705">
    <property type="term" value="F:oxidoreductase activity, acting on paired donors, with incorporation or reduction of molecular oxygen"/>
    <property type="evidence" value="ECO:0007669"/>
    <property type="project" value="InterPro"/>
</dbReference>
<dbReference type="EMBL" id="CAJOAX010021400">
    <property type="protein sequence ID" value="CAF4201066.1"/>
    <property type="molecule type" value="Genomic_DNA"/>
</dbReference>
<dbReference type="PRINTS" id="PR00465">
    <property type="entry name" value="EP450IV"/>
</dbReference>
<dbReference type="Gene3D" id="1.10.630.10">
    <property type="entry name" value="Cytochrome P450"/>
    <property type="match status" value="1"/>
</dbReference>
<dbReference type="PROSITE" id="PS00086">
    <property type="entry name" value="CYTOCHROME_P450"/>
    <property type="match status" value="1"/>
</dbReference>
<evidence type="ECO:0000256" key="6">
    <source>
        <dbReference type="ARBA" id="ARBA00023033"/>
    </source>
</evidence>
<evidence type="ECO:0000256" key="1">
    <source>
        <dbReference type="ARBA" id="ARBA00010617"/>
    </source>
</evidence>
<dbReference type="GO" id="GO:0004497">
    <property type="term" value="F:monooxygenase activity"/>
    <property type="evidence" value="ECO:0007669"/>
    <property type="project" value="UniProtKB-KW"/>
</dbReference>
<dbReference type="Proteomes" id="UP000663889">
    <property type="component" value="Unassembled WGS sequence"/>
</dbReference>
<organism evidence="9 13">
    <name type="scientific">Rotaria sordida</name>
    <dbReference type="NCBI Taxonomy" id="392033"/>
    <lineage>
        <taxon>Eukaryota</taxon>
        <taxon>Metazoa</taxon>
        <taxon>Spiralia</taxon>
        <taxon>Gnathifera</taxon>
        <taxon>Rotifera</taxon>
        <taxon>Eurotatoria</taxon>
        <taxon>Bdelloidea</taxon>
        <taxon>Philodinida</taxon>
        <taxon>Philodinidae</taxon>
        <taxon>Rotaria</taxon>
    </lineage>
</organism>
<gene>
    <name evidence="11" type="ORF">FNK824_LOCUS27399</name>
    <name evidence="10" type="ORF">JBS370_LOCUS21208</name>
    <name evidence="12" type="ORF">OTI717_LOCUS38573</name>
    <name evidence="9" type="ORF">SEV965_LOCUS36097</name>
</gene>
<dbReference type="Proteomes" id="UP000663874">
    <property type="component" value="Unassembled WGS sequence"/>
</dbReference>
<reference evidence="9" key="1">
    <citation type="submission" date="2021-02" db="EMBL/GenBank/DDBJ databases">
        <authorList>
            <person name="Nowell W R."/>
        </authorList>
    </citation>
    <scope>NUCLEOTIDE SEQUENCE</scope>
</reference>
<dbReference type="InterPro" id="IPR050196">
    <property type="entry name" value="Cytochrome_P450_Monoox"/>
</dbReference>
<comment type="similarity">
    <text evidence="1 8">Belongs to the cytochrome P450 family.</text>
</comment>
<keyword evidence="5 7" id="KW-0408">Iron</keyword>
<comment type="cofactor">
    <cofactor evidence="7">
        <name>heme</name>
        <dbReference type="ChEBI" id="CHEBI:30413"/>
    </cofactor>
</comment>
<evidence type="ECO:0000256" key="5">
    <source>
        <dbReference type="ARBA" id="ARBA00023004"/>
    </source>
</evidence>
<name>A0A815TDE6_9BILA</name>
<dbReference type="GO" id="GO:0020037">
    <property type="term" value="F:heme binding"/>
    <property type="evidence" value="ECO:0007669"/>
    <property type="project" value="InterPro"/>
</dbReference>
<dbReference type="InterPro" id="IPR001128">
    <property type="entry name" value="Cyt_P450"/>
</dbReference>
<dbReference type="EMBL" id="CAJOBD010002776">
    <property type="protein sequence ID" value="CAF3907377.1"/>
    <property type="molecule type" value="Genomic_DNA"/>
</dbReference>
<dbReference type="GO" id="GO:0005506">
    <property type="term" value="F:iron ion binding"/>
    <property type="evidence" value="ECO:0007669"/>
    <property type="project" value="InterPro"/>
</dbReference>
<accession>A0A815TDE6</accession>
<evidence type="ECO:0000256" key="2">
    <source>
        <dbReference type="ARBA" id="ARBA00022617"/>
    </source>
</evidence>
<dbReference type="EMBL" id="CAJOBE010007094">
    <property type="protein sequence ID" value="CAF4026699.1"/>
    <property type="molecule type" value="Genomic_DNA"/>
</dbReference>
<keyword evidence="6 8" id="KW-0503">Monooxygenase</keyword>
<evidence type="ECO:0000256" key="3">
    <source>
        <dbReference type="ARBA" id="ARBA00022723"/>
    </source>
</evidence>
<evidence type="ECO:0000256" key="7">
    <source>
        <dbReference type="PIRSR" id="PIRSR602403-1"/>
    </source>
</evidence>
<evidence type="ECO:0000313" key="13">
    <source>
        <dbReference type="Proteomes" id="UP000663889"/>
    </source>
</evidence>
<evidence type="ECO:0008006" key="14">
    <source>
        <dbReference type="Google" id="ProtNLM"/>
    </source>
</evidence>
<evidence type="ECO:0000313" key="9">
    <source>
        <dbReference type="EMBL" id="CAF1501566.1"/>
    </source>
</evidence>
<dbReference type="AlphaFoldDB" id="A0A815TDE6"/>
<evidence type="ECO:0000256" key="8">
    <source>
        <dbReference type="RuleBase" id="RU000461"/>
    </source>
</evidence>
<dbReference type="InterPro" id="IPR036396">
    <property type="entry name" value="Cyt_P450_sf"/>
</dbReference>
<keyword evidence="2 7" id="KW-0349">Heme</keyword>
<dbReference type="EMBL" id="CAJNOU010006295">
    <property type="protein sequence ID" value="CAF1501566.1"/>
    <property type="molecule type" value="Genomic_DNA"/>
</dbReference>
<dbReference type="Pfam" id="PF00067">
    <property type="entry name" value="p450"/>
    <property type="match status" value="1"/>
</dbReference>
<dbReference type="SUPFAM" id="SSF48264">
    <property type="entry name" value="Cytochrome P450"/>
    <property type="match status" value="1"/>
</dbReference>
<proteinExistence type="inferred from homology"/>
<keyword evidence="4 8" id="KW-0560">Oxidoreductase</keyword>
<evidence type="ECO:0000313" key="10">
    <source>
        <dbReference type="EMBL" id="CAF3907377.1"/>
    </source>
</evidence>
<dbReference type="PANTHER" id="PTHR24291:SF50">
    <property type="entry name" value="BIFUNCTIONAL ALBAFLAVENONE MONOOXYGENASE_TERPENE SYNTHASE"/>
    <property type="match status" value="1"/>
</dbReference>